<dbReference type="Gene3D" id="3.40.50.1980">
    <property type="entry name" value="Nitrogenase molybdenum iron protein domain"/>
    <property type="match status" value="2"/>
</dbReference>
<dbReference type="Pfam" id="PF01297">
    <property type="entry name" value="ZnuA"/>
    <property type="match status" value="1"/>
</dbReference>
<name>A0A2N0UJQ7_9FIRM</name>
<evidence type="ECO:0000256" key="5">
    <source>
        <dbReference type="SAM" id="MobiDB-lite"/>
    </source>
</evidence>
<evidence type="ECO:0000256" key="2">
    <source>
        <dbReference type="ARBA" id="ARBA00022448"/>
    </source>
</evidence>
<dbReference type="SUPFAM" id="SSF53807">
    <property type="entry name" value="Helical backbone' metal receptor"/>
    <property type="match status" value="1"/>
</dbReference>
<keyword evidence="7" id="KW-1185">Reference proteome</keyword>
<comment type="similarity">
    <text evidence="1 4">Belongs to the bacterial solute-binding protein 9 family.</text>
</comment>
<dbReference type="PROSITE" id="PS51257">
    <property type="entry name" value="PROKAR_LIPOPROTEIN"/>
    <property type="match status" value="1"/>
</dbReference>
<protein>
    <submittedName>
        <fullName evidence="6">Putative zinc transport system zinc-binding lipoprotein AdcA</fullName>
    </submittedName>
</protein>
<sequence length="328" mass="37294">MKKTVSIFLSFLIICGLFSISGCGKAESFKKSDGKISVVTTIFPYYDFVRQLASDKADVRLLLSPGSDPHSYEPTPSDIVAIENCDIFIYNGGESDEWVDGVLSSIENKNVKVMKMMEYVPLRHEQSMDHDHEHDSHEDMDDDDEGHDHEEGEEYDEHVWTSIRNAERMSASIADELMSVDSKNSKYYNDRKTNYISQLDSLDKKFTEVANNKKRDTLVFGDRFPFLYFVSDYDLGYECAFPGCSHETEPSTAVVSHLIDFTREHNIPVVFYLELSSGKIAQIISEDSSAKTMQFSSCHNVTKEDFENGATYVSVMKQNLEALKEALY</sequence>
<dbReference type="InterPro" id="IPR006128">
    <property type="entry name" value="Lipoprotein_PsaA-like"/>
</dbReference>
<dbReference type="GO" id="GO:0007155">
    <property type="term" value="P:cell adhesion"/>
    <property type="evidence" value="ECO:0007669"/>
    <property type="project" value="InterPro"/>
</dbReference>
<keyword evidence="6" id="KW-0449">Lipoprotein</keyword>
<gene>
    <name evidence="6" type="primary">adcA</name>
    <name evidence="6" type="ORF">RBATCC27255_01604</name>
</gene>
<evidence type="ECO:0000256" key="3">
    <source>
        <dbReference type="ARBA" id="ARBA00022729"/>
    </source>
</evidence>
<dbReference type="InterPro" id="IPR050492">
    <property type="entry name" value="Bact_metal-bind_prot9"/>
</dbReference>
<dbReference type="InterPro" id="IPR006129">
    <property type="entry name" value="AdhesinB"/>
</dbReference>
<proteinExistence type="inferred from homology"/>
<evidence type="ECO:0000313" key="6">
    <source>
        <dbReference type="EMBL" id="PKD27215.1"/>
    </source>
</evidence>
<keyword evidence="2 4" id="KW-0813">Transport</keyword>
<dbReference type="RefSeq" id="WP_101029537.1">
    <property type="nucleotide sequence ID" value="NZ_CABMMZ010000072.1"/>
</dbReference>
<evidence type="ECO:0000256" key="4">
    <source>
        <dbReference type="RuleBase" id="RU003512"/>
    </source>
</evidence>
<comment type="caution">
    <text evidence="6">The sequence shown here is derived from an EMBL/GenBank/DDBJ whole genome shotgun (WGS) entry which is preliminary data.</text>
</comment>
<dbReference type="PRINTS" id="PR00691">
    <property type="entry name" value="ADHESINB"/>
</dbReference>
<dbReference type="EMBL" id="NNSR01000072">
    <property type="protein sequence ID" value="PKD27215.1"/>
    <property type="molecule type" value="Genomic_DNA"/>
</dbReference>
<dbReference type="GO" id="GO:0046872">
    <property type="term" value="F:metal ion binding"/>
    <property type="evidence" value="ECO:0007669"/>
    <property type="project" value="InterPro"/>
</dbReference>
<feature type="compositionally biased region" description="Acidic residues" evidence="5">
    <location>
        <begin position="138"/>
        <end position="155"/>
    </location>
</feature>
<dbReference type="PRINTS" id="PR00690">
    <property type="entry name" value="ADHESNFAMILY"/>
</dbReference>
<reference evidence="6" key="1">
    <citation type="journal article" date="2018" name="Environ. Microbiol.">
        <title>Sporulation capability and amylosome conservation among diverse human colonic and rumen isolates of the keystone starch-degrader Ruminococcus bromii.</title>
        <authorList>
            <person name="Mukhopadhya I."/>
            <person name="Morais S."/>
            <person name="Laverde-Gomez J."/>
            <person name="Sheridan P.O."/>
            <person name="Walker A.W."/>
            <person name="Kelly W."/>
            <person name="Klieve A.V."/>
            <person name="Ouwerkerk D."/>
            <person name="Duncan S.H."/>
            <person name="Louis P."/>
            <person name="Koropatkin N."/>
            <person name="Cockburn D."/>
            <person name="Kibler R."/>
            <person name="Cooper P.J."/>
            <person name="Sandoval C."/>
            <person name="Crost E."/>
            <person name="Juge N."/>
            <person name="Bayer E.A."/>
            <person name="Flint H.J."/>
        </authorList>
    </citation>
    <scope>NUCLEOTIDE SEQUENCE [LARGE SCALE GENOMIC DNA]</scope>
    <source>
        <strain evidence="6">ATCC 27255</strain>
    </source>
</reference>
<evidence type="ECO:0000256" key="1">
    <source>
        <dbReference type="ARBA" id="ARBA00011028"/>
    </source>
</evidence>
<keyword evidence="3" id="KW-0732">Signal</keyword>
<feature type="compositionally biased region" description="Basic and acidic residues" evidence="5">
    <location>
        <begin position="127"/>
        <end position="137"/>
    </location>
</feature>
<dbReference type="GO" id="GO:0030001">
    <property type="term" value="P:metal ion transport"/>
    <property type="evidence" value="ECO:0007669"/>
    <property type="project" value="InterPro"/>
</dbReference>
<accession>A0A2N0UJQ7</accession>
<feature type="region of interest" description="Disordered" evidence="5">
    <location>
        <begin position="127"/>
        <end position="155"/>
    </location>
</feature>
<dbReference type="InterPro" id="IPR006127">
    <property type="entry name" value="ZnuA-like"/>
</dbReference>
<organism evidence="6 7">
    <name type="scientific">Ruminococcus bromii</name>
    <dbReference type="NCBI Taxonomy" id="40518"/>
    <lineage>
        <taxon>Bacteria</taxon>
        <taxon>Bacillati</taxon>
        <taxon>Bacillota</taxon>
        <taxon>Clostridia</taxon>
        <taxon>Eubacteriales</taxon>
        <taxon>Oscillospiraceae</taxon>
        <taxon>Ruminococcus</taxon>
    </lineage>
</organism>
<dbReference type="PANTHER" id="PTHR42953:SF3">
    <property type="entry name" value="HIGH-AFFINITY ZINC UPTAKE SYSTEM PROTEIN ZNUA"/>
    <property type="match status" value="1"/>
</dbReference>
<evidence type="ECO:0000313" key="7">
    <source>
        <dbReference type="Proteomes" id="UP000233425"/>
    </source>
</evidence>
<dbReference type="PANTHER" id="PTHR42953">
    <property type="entry name" value="HIGH-AFFINITY ZINC UPTAKE SYSTEM PROTEIN ZNUA-RELATED"/>
    <property type="match status" value="1"/>
</dbReference>
<dbReference type="AlphaFoldDB" id="A0A2N0UJQ7"/>
<dbReference type="Proteomes" id="UP000233425">
    <property type="component" value="Unassembled WGS sequence"/>
</dbReference>